<sequence>MESTNWPPEHSAALRELRVRGMSYGMIAATINARFNTAYTRSAALSRGQRMGLGCFDRPEPSLPALPDRPESPIPALRPSIDRTREVRPDARIEVLRWPKFFFGKTDLPELRCAGVSPRHLSLVELGPRDCRYPYGGDGENEPITFCGHRRRPGSSYCAPHFRLSRNPELSAKPVLSAGWLQAVGAD</sequence>
<dbReference type="Pfam" id="PF07750">
    <property type="entry name" value="GcrA"/>
    <property type="match status" value="1"/>
</dbReference>
<dbReference type="RefSeq" id="WP_139863167.1">
    <property type="nucleotide sequence ID" value="NZ_CAADFC020000028.1"/>
</dbReference>
<keyword evidence="2" id="KW-1185">Reference proteome</keyword>
<dbReference type="Proteomes" id="UP000328092">
    <property type="component" value="Unassembled WGS sequence"/>
</dbReference>
<evidence type="ECO:0000313" key="2">
    <source>
        <dbReference type="Proteomes" id="UP000328092"/>
    </source>
</evidence>
<dbReference type="OrthoDB" id="8252039at2"/>
<dbReference type="InterPro" id="IPR011681">
    <property type="entry name" value="GcrA"/>
</dbReference>
<dbReference type="EMBL" id="CAADFC020000028">
    <property type="protein sequence ID" value="VIO76491.1"/>
    <property type="molecule type" value="Genomic_DNA"/>
</dbReference>
<dbReference type="AlphaFoldDB" id="A0A508TQ74"/>
<proteinExistence type="predicted"/>
<reference evidence="1" key="1">
    <citation type="submission" date="2019-02" db="EMBL/GenBank/DDBJ databases">
        <authorList>
            <person name="Pothier F.J."/>
        </authorList>
    </citation>
    <scope>NUCLEOTIDE SEQUENCE</scope>
    <source>
        <strain evidence="1">CI-1B</strain>
    </source>
</reference>
<organism evidence="1 2">
    <name type="scientific">Bradyrhizobium ivorense</name>
    <dbReference type="NCBI Taxonomy" id="2511166"/>
    <lineage>
        <taxon>Bacteria</taxon>
        <taxon>Pseudomonadati</taxon>
        <taxon>Pseudomonadota</taxon>
        <taxon>Alphaproteobacteria</taxon>
        <taxon>Hyphomicrobiales</taxon>
        <taxon>Nitrobacteraceae</taxon>
        <taxon>Bradyrhizobium</taxon>
    </lineage>
</organism>
<comment type="caution">
    <text evidence="1">The sequence shown here is derived from an EMBL/GenBank/DDBJ whole genome shotgun (WGS) entry which is preliminary data.</text>
</comment>
<protein>
    <recommendedName>
        <fullName evidence="3">GcrA cell cycle regulator</fullName>
    </recommendedName>
</protein>
<name>A0A508TQ74_9BRAD</name>
<gene>
    <name evidence="1" type="ORF">CI1B_64960</name>
</gene>
<accession>A0A508TQ74</accession>
<evidence type="ECO:0008006" key="3">
    <source>
        <dbReference type="Google" id="ProtNLM"/>
    </source>
</evidence>
<evidence type="ECO:0000313" key="1">
    <source>
        <dbReference type="EMBL" id="VIO76491.1"/>
    </source>
</evidence>